<organism evidence="1 2">
    <name type="scientific">Actinocrispum wychmicini</name>
    <dbReference type="NCBI Taxonomy" id="1213861"/>
    <lineage>
        <taxon>Bacteria</taxon>
        <taxon>Bacillati</taxon>
        <taxon>Actinomycetota</taxon>
        <taxon>Actinomycetes</taxon>
        <taxon>Pseudonocardiales</taxon>
        <taxon>Pseudonocardiaceae</taxon>
        <taxon>Actinocrispum</taxon>
    </lineage>
</organism>
<sequence>MCTRLFNEGLTVTSFVSDMSTGFSGNLGFSMPRNWAFDQIATITIGSGAGAIEIDNNVYSGRDGGVSRVIPRPTPAERLDTYFDASLRPQVSHDLNAYSETVTSNKTGLKHSVDEALDVVVAYDELITNLSRSYGVRKALIQSEVFWEYWKETPLDNVADGLVISWYAYKISYEAWEKFPLGPPPTPPLVVREDSSTGIAQIFAATAIRARNWAMGQGLISGTPYNAEDWHVVYNVWNSLHDDGNFNVSSVPLVLFEGAAQVGVPGLRLNYDVSELRKIFARYNGTGADADHYGAELEGVYQIFETYNASRR</sequence>
<gene>
    <name evidence="1" type="ORF">EV192_1021040</name>
</gene>
<dbReference type="InterPro" id="IPR017853">
    <property type="entry name" value="GH"/>
</dbReference>
<comment type="caution">
    <text evidence="1">The sequence shown here is derived from an EMBL/GenBank/DDBJ whole genome shotgun (WGS) entry which is preliminary data.</text>
</comment>
<evidence type="ECO:0000313" key="1">
    <source>
        <dbReference type="EMBL" id="TCO62900.1"/>
    </source>
</evidence>
<dbReference type="EMBL" id="SLWS01000002">
    <property type="protein sequence ID" value="TCO62900.1"/>
    <property type="molecule type" value="Genomic_DNA"/>
</dbReference>
<keyword evidence="2" id="KW-1185">Reference proteome</keyword>
<name>A0A4V2S8A9_9PSEU</name>
<protein>
    <submittedName>
        <fullName evidence="1">Uncharacterized protein</fullName>
    </submittedName>
</protein>
<dbReference type="Proteomes" id="UP000295680">
    <property type="component" value="Unassembled WGS sequence"/>
</dbReference>
<dbReference type="AlphaFoldDB" id="A0A4V2S8A9"/>
<evidence type="ECO:0000313" key="2">
    <source>
        <dbReference type="Proteomes" id="UP000295680"/>
    </source>
</evidence>
<accession>A0A4V2S8A9</accession>
<dbReference type="SUPFAM" id="SSF51445">
    <property type="entry name" value="(Trans)glycosidases"/>
    <property type="match status" value="1"/>
</dbReference>
<proteinExistence type="predicted"/>
<reference evidence="1 2" key="1">
    <citation type="submission" date="2019-03" db="EMBL/GenBank/DDBJ databases">
        <title>Genomic Encyclopedia of Type Strains, Phase IV (KMG-IV): sequencing the most valuable type-strain genomes for metagenomic binning, comparative biology and taxonomic classification.</title>
        <authorList>
            <person name="Goeker M."/>
        </authorList>
    </citation>
    <scope>NUCLEOTIDE SEQUENCE [LARGE SCALE GENOMIC DNA]</scope>
    <source>
        <strain evidence="1 2">DSM 45934</strain>
    </source>
</reference>